<sequence length="220" mass="24976">MKSLKLHRSGASTHRNVVTRRQLNLRYNFYTAGYRLLHYSSPASWRLYITSITQPDTCFYITTAPPVGGFTLQALHSRIQAFTLQQPRQPEALHYKLYTAGYRLLHYNSPASRRLYLKSFTQPDVGFYITTAPLVEGLYITSYFTYITLTTQKETTDHYNEELPLSSKLGQVSAMSSITSYVKDSLSKLNSTQFSEVQILISLIALSCLSSLQLDTGPSF</sequence>
<organism evidence="1 2">
    <name type="scientific">Solanum tuberosum</name>
    <name type="common">Potato</name>
    <dbReference type="NCBI Taxonomy" id="4113"/>
    <lineage>
        <taxon>Eukaryota</taxon>
        <taxon>Viridiplantae</taxon>
        <taxon>Streptophyta</taxon>
        <taxon>Embryophyta</taxon>
        <taxon>Tracheophyta</taxon>
        <taxon>Spermatophyta</taxon>
        <taxon>Magnoliopsida</taxon>
        <taxon>eudicotyledons</taxon>
        <taxon>Gunneridae</taxon>
        <taxon>Pentapetalae</taxon>
        <taxon>asterids</taxon>
        <taxon>lamiids</taxon>
        <taxon>Solanales</taxon>
        <taxon>Solanaceae</taxon>
        <taxon>Solanoideae</taxon>
        <taxon>Solaneae</taxon>
        <taxon>Solanum</taxon>
    </lineage>
</organism>
<protein>
    <submittedName>
        <fullName evidence="1">Uncharacterized protein</fullName>
    </submittedName>
</protein>
<comment type="caution">
    <text evidence="1">The sequence shown here is derived from an EMBL/GenBank/DDBJ whole genome shotgun (WGS) entry which is preliminary data.</text>
</comment>
<name>A0ABQ7VA14_SOLTU</name>
<gene>
    <name evidence="1" type="ORF">KY290_016980</name>
</gene>
<proteinExistence type="predicted"/>
<evidence type="ECO:0000313" key="1">
    <source>
        <dbReference type="EMBL" id="KAH0760907.1"/>
    </source>
</evidence>
<reference evidence="1 2" key="1">
    <citation type="journal article" date="2021" name="bioRxiv">
        <title>Chromosome-scale and haplotype-resolved genome assembly of a tetraploid potato cultivar.</title>
        <authorList>
            <person name="Sun H."/>
            <person name="Jiao W.-B."/>
            <person name="Krause K."/>
            <person name="Campoy J.A."/>
            <person name="Goel M."/>
            <person name="Folz-Donahue K."/>
            <person name="Kukat C."/>
            <person name="Huettel B."/>
            <person name="Schneeberger K."/>
        </authorList>
    </citation>
    <scope>NUCLEOTIDE SEQUENCE [LARGE SCALE GENOMIC DNA]</scope>
    <source>
        <strain evidence="1">SolTubOtavaFocal</strain>
        <tissue evidence="1">Leaves</tissue>
    </source>
</reference>
<accession>A0ABQ7VA14</accession>
<evidence type="ECO:0000313" key="2">
    <source>
        <dbReference type="Proteomes" id="UP000826656"/>
    </source>
</evidence>
<dbReference type="EMBL" id="JAIVGD010000013">
    <property type="protein sequence ID" value="KAH0760907.1"/>
    <property type="molecule type" value="Genomic_DNA"/>
</dbReference>
<keyword evidence="2" id="KW-1185">Reference proteome</keyword>
<dbReference type="Proteomes" id="UP000826656">
    <property type="component" value="Unassembled WGS sequence"/>
</dbReference>